<keyword evidence="5" id="KW-1185">Reference proteome</keyword>
<dbReference type="InterPro" id="IPR005183">
    <property type="entry name" value="DUF305_CopM-like"/>
</dbReference>
<dbReference type="PANTHER" id="PTHR36933:SF1">
    <property type="entry name" value="SLL0788 PROTEIN"/>
    <property type="match status" value="1"/>
</dbReference>
<reference evidence="4 5" key="1">
    <citation type="submission" date="2019-07" db="EMBL/GenBank/DDBJ databases">
        <title>Whole genome shotgun sequence of Pseudonocardia sulfidoxydans NBRC 16205.</title>
        <authorList>
            <person name="Hosoyama A."/>
            <person name="Uohara A."/>
            <person name="Ohji S."/>
            <person name="Ichikawa N."/>
        </authorList>
    </citation>
    <scope>NUCLEOTIDE SEQUENCE [LARGE SCALE GENOMIC DNA]</scope>
    <source>
        <strain evidence="4 5">NBRC 16205</strain>
    </source>
</reference>
<evidence type="ECO:0000313" key="5">
    <source>
        <dbReference type="Proteomes" id="UP000321685"/>
    </source>
</evidence>
<dbReference type="Proteomes" id="UP000321685">
    <property type="component" value="Unassembled WGS sequence"/>
</dbReference>
<proteinExistence type="predicted"/>
<name>A0A511DHU7_9PSEU</name>
<dbReference type="AlphaFoldDB" id="A0A511DHU7"/>
<keyword evidence="2" id="KW-1133">Transmembrane helix</keyword>
<dbReference type="EMBL" id="BJVJ01000032">
    <property type="protein sequence ID" value="GEL24372.1"/>
    <property type="molecule type" value="Genomic_DNA"/>
</dbReference>
<feature type="compositionally biased region" description="Basic and acidic residues" evidence="1">
    <location>
        <begin position="25"/>
        <end position="37"/>
    </location>
</feature>
<sequence>MTSADVARRDQPAGAEEPPGPPPADSHDGDDGGGGREPRWVRPVLVVGAVLALLLLGGAGGLLLGLHNATGDLVAPASDSVDVGFAQDMSTHHQQAVEMATWERDHTTSPELRQLAYDIESTQEAQIGRMQGWLALWGAPAQHSGGYMQWMVGAPAHSHGPTVANSGLAAMPGMATADELRRLRASTGTEMDVLFLQLMLRHHQGGVGMLEYGARYAQIPEVRNLAAQMLSSQTSESQYMTQLLAERGAQPLPLQ</sequence>
<feature type="compositionally biased region" description="Basic and acidic residues" evidence="1">
    <location>
        <begin position="1"/>
        <end position="11"/>
    </location>
</feature>
<dbReference type="RefSeq" id="WP_147109144.1">
    <property type="nucleotide sequence ID" value="NZ_BJVJ01000032.1"/>
</dbReference>
<evidence type="ECO:0000256" key="1">
    <source>
        <dbReference type="SAM" id="MobiDB-lite"/>
    </source>
</evidence>
<evidence type="ECO:0000313" key="4">
    <source>
        <dbReference type="EMBL" id="GEL24372.1"/>
    </source>
</evidence>
<feature type="domain" description="DUF305" evidence="3">
    <location>
        <begin position="82"/>
        <end position="244"/>
    </location>
</feature>
<dbReference type="PANTHER" id="PTHR36933">
    <property type="entry name" value="SLL0788 PROTEIN"/>
    <property type="match status" value="1"/>
</dbReference>
<gene>
    <name evidence="4" type="ORF">PSU4_33260</name>
</gene>
<comment type="caution">
    <text evidence="4">The sequence shown here is derived from an EMBL/GenBank/DDBJ whole genome shotgun (WGS) entry which is preliminary data.</text>
</comment>
<feature type="transmembrane region" description="Helical" evidence="2">
    <location>
        <begin position="44"/>
        <end position="66"/>
    </location>
</feature>
<organism evidence="4 5">
    <name type="scientific">Pseudonocardia sulfidoxydans NBRC 16205</name>
    <dbReference type="NCBI Taxonomy" id="1223511"/>
    <lineage>
        <taxon>Bacteria</taxon>
        <taxon>Bacillati</taxon>
        <taxon>Actinomycetota</taxon>
        <taxon>Actinomycetes</taxon>
        <taxon>Pseudonocardiales</taxon>
        <taxon>Pseudonocardiaceae</taxon>
        <taxon>Pseudonocardia</taxon>
    </lineage>
</organism>
<evidence type="ECO:0000259" key="3">
    <source>
        <dbReference type="Pfam" id="PF03713"/>
    </source>
</evidence>
<keyword evidence="2" id="KW-0472">Membrane</keyword>
<dbReference type="InterPro" id="IPR012347">
    <property type="entry name" value="Ferritin-like"/>
</dbReference>
<dbReference type="OrthoDB" id="26872at2"/>
<evidence type="ECO:0000256" key="2">
    <source>
        <dbReference type="SAM" id="Phobius"/>
    </source>
</evidence>
<dbReference type="Gene3D" id="1.20.1260.10">
    <property type="match status" value="1"/>
</dbReference>
<feature type="region of interest" description="Disordered" evidence="1">
    <location>
        <begin position="1"/>
        <end position="37"/>
    </location>
</feature>
<accession>A0A511DHU7</accession>
<protein>
    <recommendedName>
        <fullName evidence="3">DUF305 domain-containing protein</fullName>
    </recommendedName>
</protein>
<dbReference type="Pfam" id="PF03713">
    <property type="entry name" value="DUF305"/>
    <property type="match status" value="1"/>
</dbReference>
<keyword evidence="2" id="KW-0812">Transmembrane</keyword>